<dbReference type="Proteomes" id="UP000199114">
    <property type="component" value="Unassembled WGS sequence"/>
</dbReference>
<dbReference type="InterPro" id="IPR036388">
    <property type="entry name" value="WH-like_DNA-bd_sf"/>
</dbReference>
<evidence type="ECO:0000259" key="2">
    <source>
        <dbReference type="Pfam" id="PF25213"/>
    </source>
</evidence>
<dbReference type="InterPro" id="IPR036390">
    <property type="entry name" value="WH_DNA-bd_sf"/>
</dbReference>
<dbReference type="SUPFAM" id="SSF46785">
    <property type="entry name" value="Winged helix' DNA-binding domain"/>
    <property type="match status" value="1"/>
</dbReference>
<evidence type="ECO:0000313" key="4">
    <source>
        <dbReference type="Proteomes" id="UP000199114"/>
    </source>
</evidence>
<evidence type="ECO:0000259" key="1">
    <source>
        <dbReference type="Pfam" id="PF08350"/>
    </source>
</evidence>
<evidence type="ECO:0000313" key="3">
    <source>
        <dbReference type="EMBL" id="SEP82675.1"/>
    </source>
</evidence>
<name>A0A1H9B1H0_9EURY</name>
<feature type="domain" description="HVO-A0261-like N-terminal" evidence="2">
    <location>
        <begin position="10"/>
        <end position="94"/>
    </location>
</feature>
<dbReference type="InterPro" id="IPR057527">
    <property type="entry name" value="HVO_A0261-like_N"/>
</dbReference>
<dbReference type="EMBL" id="FOFD01000001">
    <property type="protein sequence ID" value="SEP82675.1"/>
    <property type="molecule type" value="Genomic_DNA"/>
</dbReference>
<accession>A0A1H9B1H0</accession>
<dbReference type="Gene3D" id="1.10.10.10">
    <property type="entry name" value="Winged helix-like DNA-binding domain superfamily/Winged helix DNA-binding domain"/>
    <property type="match status" value="1"/>
</dbReference>
<dbReference type="Pfam" id="PF25213">
    <property type="entry name" value="HVO_A0261_N"/>
    <property type="match status" value="1"/>
</dbReference>
<reference evidence="4" key="1">
    <citation type="submission" date="2016-10" db="EMBL/GenBank/DDBJ databases">
        <authorList>
            <person name="Varghese N."/>
            <person name="Submissions S."/>
        </authorList>
    </citation>
    <scope>NUCLEOTIDE SEQUENCE [LARGE SCALE GENOMIC DNA]</scope>
    <source>
        <strain evidence="4">DSM 25055</strain>
    </source>
</reference>
<protein>
    <submittedName>
        <fullName evidence="3">Predicted transcriptional regulator, contains HTH domain</fullName>
    </submittedName>
</protein>
<dbReference type="Pfam" id="PF08350">
    <property type="entry name" value="FilR1_middle"/>
    <property type="match status" value="1"/>
</dbReference>
<organism evidence="3 4">
    <name type="scientific">Natrinema salaciae</name>
    <dbReference type="NCBI Taxonomy" id="1186196"/>
    <lineage>
        <taxon>Archaea</taxon>
        <taxon>Methanobacteriati</taxon>
        <taxon>Methanobacteriota</taxon>
        <taxon>Stenosarchaea group</taxon>
        <taxon>Halobacteria</taxon>
        <taxon>Halobacteriales</taxon>
        <taxon>Natrialbaceae</taxon>
        <taxon>Natrinema</taxon>
    </lineage>
</organism>
<dbReference type="AlphaFoldDB" id="A0A1H9B1H0"/>
<dbReference type="InterPro" id="IPR013561">
    <property type="entry name" value="FilR1_middle_dom"/>
</dbReference>
<dbReference type="OrthoDB" id="330490at2157"/>
<sequence>MSDRTGDAIETLEYVLRSPSRVRVLETLREEGAVSKEVLKAEVDVVRTTLQRTLTGLAERGLIRERERRYELTSAGTLATAGVETALERVGAAVRLRPVLEQLPGEALEFDLTRLDDATVVESTTVNPYAPVEHHAASLADADRARLLLPTISAKPIETARDAIESGAVFELIVTESVAETLRTGSPTAEAFAPVTATDAITVSVTDDVVPFYLGIVDAAVQIGVTDDSGLPTALLESTDAALRTWAIDRFDAFDRRSTAVEFGR</sequence>
<proteinExistence type="predicted"/>
<keyword evidence="4" id="KW-1185">Reference proteome</keyword>
<feature type="domain" description="Methanogenesis regulatory protein FilR1 middle" evidence="1">
    <location>
        <begin position="128"/>
        <end position="254"/>
    </location>
</feature>
<gene>
    <name evidence="3" type="ORF">SAMN04489841_0603</name>
</gene>
<dbReference type="RefSeq" id="WP_090613178.1">
    <property type="nucleotide sequence ID" value="NZ_FOFD01000001.1"/>
</dbReference>